<evidence type="ECO:0000259" key="2">
    <source>
        <dbReference type="PROSITE" id="PS50110"/>
    </source>
</evidence>
<accession>A0ABV3T606</accession>
<dbReference type="RefSeq" id="WP_367983428.1">
    <property type="nucleotide sequence ID" value="NZ_JBAKFF010000001.1"/>
</dbReference>
<dbReference type="EMBL" id="JBAKFF010000001">
    <property type="protein sequence ID" value="MEX0430640.1"/>
    <property type="molecule type" value="Genomic_DNA"/>
</dbReference>
<dbReference type="Proteomes" id="UP001556637">
    <property type="component" value="Unassembled WGS sequence"/>
</dbReference>
<evidence type="ECO:0000259" key="3">
    <source>
        <dbReference type="PROSITE" id="PS51831"/>
    </source>
</evidence>
<dbReference type="CDD" id="cd00077">
    <property type="entry name" value="HDc"/>
    <property type="match status" value="1"/>
</dbReference>
<dbReference type="SMART" id="SM00471">
    <property type="entry name" value="HDc"/>
    <property type="match status" value="1"/>
</dbReference>
<dbReference type="PANTHER" id="PTHR45228:SF9">
    <property type="entry name" value="3'3'-CGAMP-SPECIFIC PHOSPHODIESTERASE 2"/>
    <property type="match status" value="1"/>
</dbReference>
<comment type="caution">
    <text evidence="5">The sequence shown here is derived from an EMBL/GenBank/DDBJ whole genome shotgun (WGS) entry which is preliminary data.</text>
</comment>
<evidence type="ECO:0000256" key="1">
    <source>
        <dbReference type="PROSITE-ProRule" id="PRU00169"/>
    </source>
</evidence>
<dbReference type="InterPro" id="IPR003607">
    <property type="entry name" value="HD/PDEase_dom"/>
</dbReference>
<dbReference type="InterPro" id="IPR052020">
    <property type="entry name" value="Cyclic_di-GMP/3'3'-cGAMP_PDE"/>
</dbReference>
<sequence>MSDDRLSFAPETETRGEVVSKPWKVLVADDDEEVHVMSKLALDDYVYLGQPIEFLDSYDVAQTLSLLRAHPDVALVLLDVVMDQADAGLRIVEFIRETLGEKSTRIILRTGEPGSAPEKEVIRRYDINDYKEKTELTATKLYTAVHTSIKSYCDSRTIRASREGFNQIISEAADLYRLESQRTFVQTAITQFSNLMQSNPDVVLLKSEGDIDAAAFFMDGVGSNVRSIAGTGRFELLPELHAESVLGSDHMQTVMTAFSQKRSVLEDNALACAFSSDSLGTFVLLFDGVGLLDSFDHSLINVFLSHICRAMENNSLHQEILDTQFEVIHRLGEVVEFRSSETSAHVERVAHITRLIAQSLGYPSSEIDDLALASVLHDLGKIAIPDQILNKPGRLTAEEFEEVMEHTRIGHSILEHSSRRVLKLAATIALDHHEKWDGSGYPRGKRGTEIADEARIVAIADVYDALRSERAYKRAWDREETREQLIGDAGRHFDPMMIEHFRKVEPQIAVLYG</sequence>
<dbReference type="InterPro" id="IPR001789">
    <property type="entry name" value="Sig_transdc_resp-reg_receiver"/>
</dbReference>
<dbReference type="PROSITE" id="PS50110">
    <property type="entry name" value="RESPONSE_REGULATORY"/>
    <property type="match status" value="1"/>
</dbReference>
<dbReference type="Gene3D" id="3.40.50.2300">
    <property type="match status" value="1"/>
</dbReference>
<dbReference type="PROSITE" id="PS51832">
    <property type="entry name" value="HD_GYP"/>
    <property type="match status" value="1"/>
</dbReference>
<dbReference type="InterPro" id="IPR021800">
    <property type="entry name" value="DUF3369"/>
</dbReference>
<organism evidence="5 6">
    <name type="scientific">Spiribacter insolitus</name>
    <dbReference type="NCBI Taxonomy" id="3122417"/>
    <lineage>
        <taxon>Bacteria</taxon>
        <taxon>Pseudomonadati</taxon>
        <taxon>Pseudomonadota</taxon>
        <taxon>Gammaproteobacteria</taxon>
        <taxon>Chromatiales</taxon>
        <taxon>Ectothiorhodospiraceae</taxon>
        <taxon>Spiribacter</taxon>
    </lineage>
</organism>
<dbReference type="PROSITE" id="PS51831">
    <property type="entry name" value="HD"/>
    <property type="match status" value="1"/>
</dbReference>
<evidence type="ECO:0000313" key="5">
    <source>
        <dbReference type="EMBL" id="MEX0430640.1"/>
    </source>
</evidence>
<keyword evidence="6" id="KW-1185">Reference proteome</keyword>
<protein>
    <submittedName>
        <fullName evidence="5">HD domain-containing phosphohydrolase</fullName>
    </submittedName>
</protein>
<dbReference type="PANTHER" id="PTHR45228">
    <property type="entry name" value="CYCLIC DI-GMP PHOSPHODIESTERASE TM_0186-RELATED"/>
    <property type="match status" value="1"/>
</dbReference>
<dbReference type="SUPFAM" id="SSF109604">
    <property type="entry name" value="HD-domain/PDEase-like"/>
    <property type="match status" value="1"/>
</dbReference>
<evidence type="ECO:0000259" key="4">
    <source>
        <dbReference type="PROSITE" id="PS51832"/>
    </source>
</evidence>
<dbReference type="InterPro" id="IPR006674">
    <property type="entry name" value="HD_domain"/>
</dbReference>
<dbReference type="Gene3D" id="1.10.3210.10">
    <property type="entry name" value="Hypothetical protein af1432"/>
    <property type="match status" value="1"/>
</dbReference>
<dbReference type="InterPro" id="IPR011006">
    <property type="entry name" value="CheY-like_superfamily"/>
</dbReference>
<dbReference type="SUPFAM" id="SSF52172">
    <property type="entry name" value="CheY-like"/>
    <property type="match status" value="1"/>
</dbReference>
<feature type="domain" description="Response regulatory" evidence="2">
    <location>
        <begin position="24"/>
        <end position="148"/>
    </location>
</feature>
<feature type="domain" description="HD-GYP" evidence="4">
    <location>
        <begin position="320"/>
        <end position="513"/>
    </location>
</feature>
<feature type="modified residue" description="4-aspartylphosphate" evidence="1">
    <location>
        <position position="79"/>
    </location>
</feature>
<keyword evidence="1" id="KW-0597">Phosphoprotein</keyword>
<dbReference type="InterPro" id="IPR037522">
    <property type="entry name" value="HD_GYP_dom"/>
</dbReference>
<evidence type="ECO:0000313" key="6">
    <source>
        <dbReference type="Proteomes" id="UP001556637"/>
    </source>
</evidence>
<reference evidence="5 6" key="1">
    <citation type="submission" date="2024-02" db="EMBL/GenBank/DDBJ databases">
        <title>New especies of Spiribacter isolated from saline water.</title>
        <authorList>
            <person name="Leon M.J."/>
            <person name="De La Haba R."/>
            <person name="Sanchez-Porro C."/>
            <person name="Ventosa A."/>
        </authorList>
    </citation>
    <scope>NUCLEOTIDE SEQUENCE [LARGE SCALE GENOMIC DNA]</scope>
    <source>
        <strain evidence="6">ag22IC4-189</strain>
    </source>
</reference>
<gene>
    <name evidence="5" type="ORF">V6X30_04380</name>
</gene>
<proteinExistence type="predicted"/>
<name>A0ABV3T606_9GAMM</name>
<dbReference type="Pfam" id="PF11849">
    <property type="entry name" value="DUF3369"/>
    <property type="match status" value="1"/>
</dbReference>
<feature type="domain" description="HD" evidence="3">
    <location>
        <begin position="342"/>
        <end position="466"/>
    </location>
</feature>
<dbReference type="Pfam" id="PF13487">
    <property type="entry name" value="HD_5"/>
    <property type="match status" value="1"/>
</dbReference>